<sequence>MSGLSFNLKTKALQKHLRKKFKPEVIEFTFINGPIKIIDEESDGEEVFTWLNRAVTSEHDTEVVRLSGYQFTFDYLDQIIVKEGPFDGIFGFSQGSHIASVYLAYLQSNNSKTMEALKFFVAISGFYERRAQDYLDDTLVDLKKNLPIQIPSLHVYGKKDEVITMDLSEKLAENFLEKEKSIYIHNGGHLTPCDSASLKHFTNFLCKFTCQSECIPKKNNE</sequence>
<dbReference type="PANTHER" id="PTHR48070">
    <property type="entry name" value="ESTERASE OVCA2"/>
    <property type="match status" value="1"/>
</dbReference>
<dbReference type="Proteomes" id="UP001211065">
    <property type="component" value="Unassembled WGS sequence"/>
</dbReference>
<dbReference type="GO" id="GO:0005634">
    <property type="term" value="C:nucleus"/>
    <property type="evidence" value="ECO:0007669"/>
    <property type="project" value="TreeGrafter"/>
</dbReference>
<dbReference type="GO" id="GO:0005737">
    <property type="term" value="C:cytoplasm"/>
    <property type="evidence" value="ECO:0007669"/>
    <property type="project" value="TreeGrafter"/>
</dbReference>
<evidence type="ECO:0000259" key="2">
    <source>
        <dbReference type="Pfam" id="PF03959"/>
    </source>
</evidence>
<dbReference type="Gene3D" id="3.40.50.1820">
    <property type="entry name" value="alpha/beta hydrolase"/>
    <property type="match status" value="1"/>
</dbReference>
<dbReference type="GO" id="GO:0016787">
    <property type="term" value="F:hydrolase activity"/>
    <property type="evidence" value="ECO:0007669"/>
    <property type="project" value="UniProtKB-KW"/>
</dbReference>
<dbReference type="PANTHER" id="PTHR48070:SF6">
    <property type="entry name" value="ESTERASE OVCA2"/>
    <property type="match status" value="1"/>
</dbReference>
<evidence type="ECO:0000313" key="3">
    <source>
        <dbReference type="EMBL" id="KAJ3224641.1"/>
    </source>
</evidence>
<name>A0AAD5U4W4_9FUNG</name>
<accession>A0AAD5U4W4</accession>
<proteinExistence type="predicted"/>
<reference evidence="3" key="1">
    <citation type="submission" date="2020-05" db="EMBL/GenBank/DDBJ databases">
        <title>Phylogenomic resolution of chytrid fungi.</title>
        <authorList>
            <person name="Stajich J.E."/>
            <person name="Amses K."/>
            <person name="Simmons R."/>
            <person name="Seto K."/>
            <person name="Myers J."/>
            <person name="Bonds A."/>
            <person name="Quandt C.A."/>
            <person name="Barry K."/>
            <person name="Liu P."/>
            <person name="Grigoriev I."/>
            <person name="Longcore J.E."/>
            <person name="James T.Y."/>
        </authorList>
    </citation>
    <scope>NUCLEOTIDE SEQUENCE</scope>
    <source>
        <strain evidence="3">JEL0476</strain>
    </source>
</reference>
<comment type="caution">
    <text evidence="3">The sequence shown here is derived from an EMBL/GenBank/DDBJ whole genome shotgun (WGS) entry which is preliminary data.</text>
</comment>
<dbReference type="Pfam" id="PF03959">
    <property type="entry name" value="FSH1"/>
    <property type="match status" value="1"/>
</dbReference>
<dbReference type="InterPro" id="IPR029058">
    <property type="entry name" value="AB_hydrolase_fold"/>
</dbReference>
<evidence type="ECO:0000313" key="4">
    <source>
        <dbReference type="Proteomes" id="UP001211065"/>
    </source>
</evidence>
<evidence type="ECO:0000256" key="1">
    <source>
        <dbReference type="ARBA" id="ARBA00022801"/>
    </source>
</evidence>
<dbReference type="SUPFAM" id="SSF53474">
    <property type="entry name" value="alpha/beta-Hydrolases"/>
    <property type="match status" value="1"/>
</dbReference>
<protein>
    <recommendedName>
        <fullName evidence="2">Serine hydrolase domain-containing protein</fullName>
    </recommendedName>
</protein>
<keyword evidence="1" id="KW-0378">Hydrolase</keyword>
<dbReference type="InterPro" id="IPR005645">
    <property type="entry name" value="FSH-like_dom"/>
</dbReference>
<organism evidence="3 4">
    <name type="scientific">Clydaea vesicula</name>
    <dbReference type="NCBI Taxonomy" id="447962"/>
    <lineage>
        <taxon>Eukaryota</taxon>
        <taxon>Fungi</taxon>
        <taxon>Fungi incertae sedis</taxon>
        <taxon>Chytridiomycota</taxon>
        <taxon>Chytridiomycota incertae sedis</taxon>
        <taxon>Chytridiomycetes</taxon>
        <taxon>Lobulomycetales</taxon>
        <taxon>Lobulomycetaceae</taxon>
        <taxon>Clydaea</taxon>
    </lineage>
</organism>
<keyword evidence="4" id="KW-1185">Reference proteome</keyword>
<feature type="domain" description="Serine hydrolase" evidence="2">
    <location>
        <begin position="2"/>
        <end position="196"/>
    </location>
</feature>
<dbReference type="InterPro" id="IPR050593">
    <property type="entry name" value="LovG"/>
</dbReference>
<dbReference type="AlphaFoldDB" id="A0AAD5U4W4"/>
<dbReference type="EMBL" id="JADGJW010000086">
    <property type="protein sequence ID" value="KAJ3224641.1"/>
    <property type="molecule type" value="Genomic_DNA"/>
</dbReference>
<gene>
    <name evidence="3" type="ORF">HK099_008118</name>
</gene>